<name>A0ABZ0TJF9_9SPHI</name>
<dbReference type="EMBL" id="CP139558">
    <property type="protein sequence ID" value="WPU91849.1"/>
    <property type="molecule type" value="Genomic_DNA"/>
</dbReference>
<protein>
    <submittedName>
        <fullName evidence="1">Uncharacterized protein</fullName>
    </submittedName>
</protein>
<evidence type="ECO:0000313" key="2">
    <source>
        <dbReference type="Proteomes" id="UP001324380"/>
    </source>
</evidence>
<proteinExistence type="predicted"/>
<keyword evidence="2" id="KW-1185">Reference proteome</keyword>
<dbReference type="RefSeq" id="WP_321561015.1">
    <property type="nucleotide sequence ID" value="NZ_CP139558.1"/>
</dbReference>
<accession>A0ABZ0TJF9</accession>
<reference evidence="1 2" key="1">
    <citation type="submission" date="2023-11" db="EMBL/GenBank/DDBJ databases">
        <title>Analysis of the Genomes of Mucilaginibacter gossypii cycad 4 and M. sabulilitoris SNA2: microbes with the potential for plant growth promotion.</title>
        <authorList>
            <person name="Hirsch A.M."/>
            <person name="Humm E."/>
            <person name="Rubbi M."/>
            <person name="Del Vecchio G."/>
            <person name="Ha S.M."/>
            <person name="Pellegrini M."/>
            <person name="Gunsalus R.P."/>
        </authorList>
    </citation>
    <scope>NUCLEOTIDE SEQUENCE [LARGE SCALE GENOMIC DNA]</scope>
    <source>
        <strain evidence="1 2">SNA2</strain>
    </source>
</reference>
<dbReference type="Proteomes" id="UP001324380">
    <property type="component" value="Chromosome"/>
</dbReference>
<evidence type="ECO:0000313" key="1">
    <source>
        <dbReference type="EMBL" id="WPU91849.1"/>
    </source>
</evidence>
<gene>
    <name evidence="1" type="ORF">SNE25_21255</name>
</gene>
<sequence>MATLTLQKTNIDLLSLFCSANFDKNRISVADWELSENFLTLFLEDIKQPVTDLSECVLFKLPVSRFAQIITSNELNCYEGTLYSESGRTYDGMVVINEPIKWFKHDATPDELKQAIEVVKNSLLIKP</sequence>
<organism evidence="1 2">
    <name type="scientific">Mucilaginibacter sabulilitoris</name>
    <dbReference type="NCBI Taxonomy" id="1173583"/>
    <lineage>
        <taxon>Bacteria</taxon>
        <taxon>Pseudomonadati</taxon>
        <taxon>Bacteroidota</taxon>
        <taxon>Sphingobacteriia</taxon>
        <taxon>Sphingobacteriales</taxon>
        <taxon>Sphingobacteriaceae</taxon>
        <taxon>Mucilaginibacter</taxon>
    </lineage>
</organism>